<feature type="region of interest" description="Disordered" evidence="1">
    <location>
        <begin position="172"/>
        <end position="266"/>
    </location>
</feature>
<feature type="compositionally biased region" description="Basic and acidic residues" evidence="1">
    <location>
        <begin position="220"/>
        <end position="232"/>
    </location>
</feature>
<dbReference type="AlphaFoldDB" id="Q2N9H5"/>
<dbReference type="eggNOG" id="ENOG50314CP">
    <property type="taxonomic scope" value="Bacteria"/>
</dbReference>
<organism evidence="2 3">
    <name type="scientific">Erythrobacter litoralis (strain HTCC2594)</name>
    <dbReference type="NCBI Taxonomy" id="314225"/>
    <lineage>
        <taxon>Bacteria</taxon>
        <taxon>Pseudomonadati</taxon>
        <taxon>Pseudomonadota</taxon>
        <taxon>Alphaproteobacteria</taxon>
        <taxon>Sphingomonadales</taxon>
        <taxon>Erythrobacteraceae</taxon>
        <taxon>Erythrobacter/Porphyrobacter group</taxon>
        <taxon>Erythrobacter</taxon>
    </lineage>
</organism>
<evidence type="ECO:0000256" key="1">
    <source>
        <dbReference type="SAM" id="MobiDB-lite"/>
    </source>
</evidence>
<keyword evidence="3" id="KW-1185">Reference proteome</keyword>
<feature type="region of interest" description="Disordered" evidence="1">
    <location>
        <begin position="355"/>
        <end position="384"/>
    </location>
</feature>
<proteinExistence type="predicted"/>
<dbReference type="OrthoDB" id="7428067at2"/>
<dbReference type="RefSeq" id="WP_011414500.1">
    <property type="nucleotide sequence ID" value="NC_007722.1"/>
</dbReference>
<reference evidence="3" key="1">
    <citation type="journal article" date="2009" name="J. Bacteriol.">
        <title>Complete genome sequence of Erythrobacter litoralis HTCC2594.</title>
        <authorList>
            <person name="Oh H.M."/>
            <person name="Giovannoni S.J."/>
            <person name="Ferriera S."/>
            <person name="Johnson J."/>
            <person name="Cho J.C."/>
        </authorList>
    </citation>
    <scope>NUCLEOTIDE SEQUENCE [LARGE SCALE GENOMIC DNA]</scope>
    <source>
        <strain evidence="3">HTCC2594</strain>
    </source>
</reference>
<dbReference type="STRING" id="314225.ELI_07870"/>
<dbReference type="KEGG" id="eli:ELI_07870"/>
<name>Q2N9H5_ERYLH</name>
<feature type="compositionally biased region" description="Basic and acidic residues" evidence="1">
    <location>
        <begin position="366"/>
        <end position="384"/>
    </location>
</feature>
<dbReference type="Proteomes" id="UP000008808">
    <property type="component" value="Chromosome"/>
</dbReference>
<evidence type="ECO:0000313" key="2">
    <source>
        <dbReference type="EMBL" id="ABC63666.1"/>
    </source>
</evidence>
<dbReference type="HOGENOM" id="CLU_719131_0_0_5"/>
<gene>
    <name evidence="2" type="ordered locus">ELI_07870</name>
</gene>
<dbReference type="EMBL" id="CP000157">
    <property type="protein sequence ID" value="ABC63666.1"/>
    <property type="molecule type" value="Genomic_DNA"/>
</dbReference>
<evidence type="ECO:0000313" key="3">
    <source>
        <dbReference type="Proteomes" id="UP000008808"/>
    </source>
</evidence>
<protein>
    <submittedName>
        <fullName evidence="2">Uncharacterized protein</fullName>
    </submittedName>
</protein>
<accession>Q2N9H5</accession>
<sequence>MDPRPDCDPDTTHPVILWNDLHAEDPCAPQTQFVPDRQIAFLEALATTGSVRQAARRARVSHQTCYRARRNSAAFGRAWDAALVIARGRAEAELADCALNGRREEVWYHGEMVGYRTRHSDRLLLAHLGRLDRMRTDERIERLAEGFDDMLGRMRAAALEAVPVEGVIDVSLESEGDPAPTSVRTEPVSLGDSCASEVQAPRSHQATLVGAAPPLRVRQAQHERSEGDERGSGDAQGDDTFFAPGQWSKRSMSEGEGEGEDAQHCEPVEPPAPCATCGGACNGPVAALTQDDCMWFGHRLDRMLAALPEGVERYPHGVGRHETGIDEVRIDAFECGLDEWWLVTTEEELEARMMGDTAMPETAADGAREETSREDGEDRAPDNA</sequence>